<evidence type="ECO:0000313" key="6">
    <source>
        <dbReference type="Proteomes" id="UP000653156"/>
    </source>
</evidence>
<protein>
    <recommendedName>
        <fullName evidence="2">N-acetylmuramoyl-L-alanine amidase</fullName>
        <ecNumber evidence="2">3.5.1.28</ecNumber>
    </recommendedName>
</protein>
<dbReference type="EMBL" id="CP069798">
    <property type="protein sequence ID" value="QRQ81422.1"/>
    <property type="molecule type" value="Genomic_DNA"/>
</dbReference>
<dbReference type="GO" id="GO:0030288">
    <property type="term" value="C:outer membrane-bounded periplasmic space"/>
    <property type="evidence" value="ECO:0007669"/>
    <property type="project" value="TreeGrafter"/>
</dbReference>
<dbReference type="PANTHER" id="PTHR30404:SF0">
    <property type="entry name" value="N-ACETYLMURAMOYL-L-ALANINE AMIDASE AMIC"/>
    <property type="match status" value="1"/>
</dbReference>
<dbReference type="SUPFAM" id="SSF53187">
    <property type="entry name" value="Zn-dependent exopeptidases"/>
    <property type="match status" value="1"/>
</dbReference>
<keyword evidence="6" id="KW-1185">Reference proteome</keyword>
<evidence type="ECO:0000256" key="1">
    <source>
        <dbReference type="ARBA" id="ARBA00001561"/>
    </source>
</evidence>
<evidence type="ECO:0000256" key="2">
    <source>
        <dbReference type="ARBA" id="ARBA00011901"/>
    </source>
</evidence>
<reference evidence="5" key="1">
    <citation type="submission" date="2021-02" db="EMBL/GenBank/DDBJ databases">
        <title>Neisseriaceae sp. 26B isolated from the cloaca of a Common Toad-headed Turtle (Mesoclemmys nasuta).</title>
        <authorList>
            <person name="Spergser J."/>
            <person name="Busse H.-J."/>
        </authorList>
    </citation>
    <scope>NUCLEOTIDE SEQUENCE</scope>
    <source>
        <strain evidence="5">26B</strain>
    </source>
</reference>
<proteinExistence type="predicted"/>
<dbReference type="CDD" id="cd02696">
    <property type="entry name" value="MurNAc-LAA"/>
    <property type="match status" value="1"/>
</dbReference>
<dbReference type="AlphaFoldDB" id="A0A892ZEP9"/>
<keyword evidence="3" id="KW-0378">Hydrolase</keyword>
<dbReference type="Pfam" id="PF01520">
    <property type="entry name" value="Amidase_3"/>
    <property type="match status" value="1"/>
</dbReference>
<dbReference type="GO" id="GO:0009253">
    <property type="term" value="P:peptidoglycan catabolic process"/>
    <property type="evidence" value="ECO:0007669"/>
    <property type="project" value="InterPro"/>
</dbReference>
<dbReference type="GO" id="GO:0008745">
    <property type="term" value="F:N-acetylmuramoyl-L-alanine amidase activity"/>
    <property type="evidence" value="ECO:0007669"/>
    <property type="project" value="UniProtKB-EC"/>
</dbReference>
<dbReference type="Gene3D" id="3.40.630.40">
    <property type="entry name" value="Zn-dependent exopeptidases"/>
    <property type="match status" value="1"/>
</dbReference>
<organism evidence="5 6">
    <name type="scientific">Paralysiella testudinis</name>
    <dbReference type="NCBI Taxonomy" id="2809020"/>
    <lineage>
        <taxon>Bacteria</taxon>
        <taxon>Pseudomonadati</taxon>
        <taxon>Pseudomonadota</taxon>
        <taxon>Betaproteobacteria</taxon>
        <taxon>Neisseriales</taxon>
        <taxon>Neisseriaceae</taxon>
        <taxon>Paralysiella</taxon>
    </lineage>
</organism>
<accession>A0A892ZEP9</accession>
<evidence type="ECO:0000256" key="3">
    <source>
        <dbReference type="ARBA" id="ARBA00022801"/>
    </source>
</evidence>
<dbReference type="KEGG" id="ptes:JQU52_11995"/>
<feature type="domain" description="MurNAc-LAA" evidence="4">
    <location>
        <begin position="72"/>
        <end position="222"/>
    </location>
</feature>
<dbReference type="SMART" id="SM00646">
    <property type="entry name" value="Ami_3"/>
    <property type="match status" value="1"/>
</dbReference>
<dbReference type="RefSeq" id="WP_230338715.1">
    <property type="nucleotide sequence ID" value="NZ_CP069798.1"/>
</dbReference>
<dbReference type="EC" id="3.5.1.28" evidence="2"/>
<dbReference type="InterPro" id="IPR050695">
    <property type="entry name" value="N-acetylmuramoyl_amidase_3"/>
</dbReference>
<gene>
    <name evidence="5" type="ORF">JQU52_11995</name>
</gene>
<evidence type="ECO:0000259" key="4">
    <source>
        <dbReference type="SMART" id="SM00646"/>
    </source>
</evidence>
<dbReference type="InterPro" id="IPR002508">
    <property type="entry name" value="MurNAc-LAA_cat"/>
</dbReference>
<evidence type="ECO:0000313" key="5">
    <source>
        <dbReference type="EMBL" id="QRQ81422.1"/>
    </source>
</evidence>
<sequence>MQPVNTARGTHLIVLDAGHTPQQGGALGARGIYEVAYNDHFTAQLAQALQTKGYKVALTRKPEESIGLNERAAFANRANADLFLSIHHDSAQLHYLHKTTVNGKTAYQTIKPIRGYSLFVSQKNLQFRKSLLFAEQIGSQLSFTSNRKPTLHHAEKIAGENRELLDAKLGIYRFDDLVVLAKTKIPAVLLEVGVIVDADDEAYVNNPQHQKTMINAISNAVDLYFLNSGV</sequence>
<name>A0A892ZEP9_9NEIS</name>
<dbReference type="Proteomes" id="UP000653156">
    <property type="component" value="Chromosome"/>
</dbReference>
<comment type="catalytic activity">
    <reaction evidence="1">
        <text>Hydrolyzes the link between N-acetylmuramoyl residues and L-amino acid residues in certain cell-wall glycopeptides.</text>
        <dbReference type="EC" id="3.5.1.28"/>
    </reaction>
</comment>
<dbReference type="PANTHER" id="PTHR30404">
    <property type="entry name" value="N-ACETYLMURAMOYL-L-ALANINE AMIDASE"/>
    <property type="match status" value="1"/>
</dbReference>